<evidence type="ECO:0000313" key="1">
    <source>
        <dbReference type="EMBL" id="KAJ4717842.1"/>
    </source>
</evidence>
<protein>
    <submittedName>
        <fullName evidence="1">Aminopeptidase</fullName>
    </submittedName>
</protein>
<keyword evidence="2" id="KW-1185">Reference proteome</keyword>
<dbReference type="EMBL" id="CM051398">
    <property type="protein sequence ID" value="KAJ4717842.1"/>
    <property type="molecule type" value="Genomic_DNA"/>
</dbReference>
<accession>A0ACC1Y3W1</accession>
<reference evidence="1 2" key="1">
    <citation type="journal article" date="2023" name="Science">
        <title>Complex scaffold remodeling in plant triterpene biosynthesis.</title>
        <authorList>
            <person name="De La Pena R."/>
            <person name="Hodgson H."/>
            <person name="Liu J.C."/>
            <person name="Stephenson M.J."/>
            <person name="Martin A.C."/>
            <person name="Owen C."/>
            <person name="Harkess A."/>
            <person name="Leebens-Mack J."/>
            <person name="Jimenez L.E."/>
            <person name="Osbourn A."/>
            <person name="Sattely E.S."/>
        </authorList>
    </citation>
    <scope>NUCLEOTIDE SEQUENCE [LARGE SCALE GENOMIC DNA]</scope>
    <source>
        <strain evidence="2">cv. JPN11</strain>
        <tissue evidence="1">Leaf</tissue>
    </source>
</reference>
<keyword evidence="1" id="KW-0378">Hydrolase</keyword>
<comment type="caution">
    <text evidence="1">The sequence shown here is derived from an EMBL/GenBank/DDBJ whole genome shotgun (WGS) entry which is preliminary data.</text>
</comment>
<sequence length="279" mass="32049">MKNMAITQFEAVDARRCFPCWDEPALKATFKVKLDVPSELTALSNMPIIDEKLNENFKTVSFKESPVMSTYLVALVVGLFDHIEDTSTDGVKVGVYCPVGKSSEGNYALDVALKSLDINIKFLSTPYPLPKLDMVAVSDFHAEAMENFGLRVFRENEIVYDERSSTAKRKQIEIAHQWFDNLVTMEWWTHLWLNEGFATWISYIASDMLFPEWKMWTQFLRQTSHGLLLDALEQSHPVKVEVQRAHEIDQVFYAVSYNKGSAVIRMLQSYLGNDIFRNP</sequence>
<keyword evidence="1" id="KW-0645">Protease</keyword>
<proteinExistence type="predicted"/>
<dbReference type="Proteomes" id="UP001164539">
    <property type="component" value="Chromosome 5"/>
</dbReference>
<keyword evidence="1" id="KW-0031">Aminopeptidase</keyword>
<organism evidence="1 2">
    <name type="scientific">Melia azedarach</name>
    <name type="common">Chinaberry tree</name>
    <dbReference type="NCBI Taxonomy" id="155640"/>
    <lineage>
        <taxon>Eukaryota</taxon>
        <taxon>Viridiplantae</taxon>
        <taxon>Streptophyta</taxon>
        <taxon>Embryophyta</taxon>
        <taxon>Tracheophyta</taxon>
        <taxon>Spermatophyta</taxon>
        <taxon>Magnoliopsida</taxon>
        <taxon>eudicotyledons</taxon>
        <taxon>Gunneridae</taxon>
        <taxon>Pentapetalae</taxon>
        <taxon>rosids</taxon>
        <taxon>malvids</taxon>
        <taxon>Sapindales</taxon>
        <taxon>Meliaceae</taxon>
        <taxon>Melia</taxon>
    </lineage>
</organism>
<evidence type="ECO:0000313" key="2">
    <source>
        <dbReference type="Proteomes" id="UP001164539"/>
    </source>
</evidence>
<gene>
    <name evidence="1" type="ORF">OWV82_009606</name>
</gene>
<name>A0ACC1Y3W1_MELAZ</name>